<evidence type="ECO:0000313" key="3">
    <source>
        <dbReference type="Proteomes" id="UP001159364"/>
    </source>
</evidence>
<feature type="region of interest" description="Disordered" evidence="1">
    <location>
        <begin position="31"/>
        <end position="61"/>
    </location>
</feature>
<reference evidence="2 3" key="1">
    <citation type="submission" date="2021-09" db="EMBL/GenBank/DDBJ databases">
        <title>Genomic insights and catalytic innovation underlie evolution of tropane alkaloids biosynthesis.</title>
        <authorList>
            <person name="Wang Y.-J."/>
            <person name="Tian T."/>
            <person name="Huang J.-P."/>
            <person name="Huang S.-X."/>
        </authorList>
    </citation>
    <scope>NUCLEOTIDE SEQUENCE [LARGE SCALE GENOMIC DNA]</scope>
    <source>
        <strain evidence="2">KIB-2018</strain>
        <tissue evidence="2">Leaf</tissue>
    </source>
</reference>
<dbReference type="PANTHER" id="PTHR33625">
    <property type="entry name" value="OS08G0179900 PROTEIN"/>
    <property type="match status" value="1"/>
</dbReference>
<feature type="compositionally biased region" description="Polar residues" evidence="1">
    <location>
        <begin position="32"/>
        <end position="47"/>
    </location>
</feature>
<proteinExistence type="predicted"/>
<dbReference type="Proteomes" id="UP001159364">
    <property type="component" value="Linkage Group LG10"/>
</dbReference>
<accession>A0AAV8SLY9</accession>
<sequence length="331" mass="35357">MFGRGGRGMGGGGGSSLMRVVGRTVTRAGVTNIQEPISGTAAATSPRSTHKPSSNNNNLSLCSGSGSGSSFSASGVPLHGYSRGSNPSYWPSVVGGACCDEYEWVSGYVSEEEIEYGVVDDFLLGPVPSADEVHHAVSALKSVVKDKFSYDVEKETEDEISVRTGLLHRVPSAGSEFGWIEPSMHLCNSRALNPHGPSRVYDAFHMLQNDPAVQKMVISLSSDKTVWDAVLNNEVVQELRKAHSSADTISSANTECNPAMNVVERIFENTKAGVIGVVEKILQLVNQLFKPHDEKKTTAGSSSPFEEKLRSSFLLSVVVLLIVIGTRARGA</sequence>
<organism evidence="2 3">
    <name type="scientific">Erythroxylum novogranatense</name>
    <dbReference type="NCBI Taxonomy" id="1862640"/>
    <lineage>
        <taxon>Eukaryota</taxon>
        <taxon>Viridiplantae</taxon>
        <taxon>Streptophyta</taxon>
        <taxon>Embryophyta</taxon>
        <taxon>Tracheophyta</taxon>
        <taxon>Spermatophyta</taxon>
        <taxon>Magnoliopsida</taxon>
        <taxon>eudicotyledons</taxon>
        <taxon>Gunneridae</taxon>
        <taxon>Pentapetalae</taxon>
        <taxon>rosids</taxon>
        <taxon>fabids</taxon>
        <taxon>Malpighiales</taxon>
        <taxon>Erythroxylaceae</taxon>
        <taxon>Erythroxylum</taxon>
    </lineage>
</organism>
<dbReference type="AlphaFoldDB" id="A0AAV8SLY9"/>
<evidence type="ECO:0000313" key="2">
    <source>
        <dbReference type="EMBL" id="KAJ8752925.1"/>
    </source>
</evidence>
<evidence type="ECO:0000256" key="1">
    <source>
        <dbReference type="SAM" id="MobiDB-lite"/>
    </source>
</evidence>
<dbReference type="EMBL" id="JAIWQS010000010">
    <property type="protein sequence ID" value="KAJ8752925.1"/>
    <property type="molecule type" value="Genomic_DNA"/>
</dbReference>
<comment type="caution">
    <text evidence="2">The sequence shown here is derived from an EMBL/GenBank/DDBJ whole genome shotgun (WGS) entry which is preliminary data.</text>
</comment>
<gene>
    <name evidence="2" type="ORF">K2173_008660</name>
</gene>
<name>A0AAV8SLY9_9ROSI</name>
<protein>
    <submittedName>
        <fullName evidence="2">Uncharacterized protein</fullName>
    </submittedName>
</protein>
<keyword evidence="3" id="KW-1185">Reference proteome</keyword>
<dbReference type="PANTHER" id="PTHR33625:SF3">
    <property type="entry name" value="OS04G0550700 PROTEIN"/>
    <property type="match status" value="1"/>
</dbReference>